<dbReference type="InterPro" id="IPR006652">
    <property type="entry name" value="Kelch_1"/>
</dbReference>
<evidence type="ECO:0000256" key="2">
    <source>
        <dbReference type="ARBA" id="ARBA00022737"/>
    </source>
</evidence>
<gene>
    <name evidence="4" type="ORF">Pmar_PMAR012043</name>
</gene>
<evidence type="ECO:0000256" key="3">
    <source>
        <dbReference type="SAM" id="MobiDB-lite"/>
    </source>
</evidence>
<dbReference type="Proteomes" id="UP000007800">
    <property type="component" value="Unassembled WGS sequence"/>
</dbReference>
<keyword evidence="2" id="KW-0677">Repeat</keyword>
<accession>C5LW98</accession>
<evidence type="ECO:0008006" key="6">
    <source>
        <dbReference type="Google" id="ProtNLM"/>
    </source>
</evidence>
<keyword evidence="5" id="KW-1185">Reference proteome</keyword>
<dbReference type="Pfam" id="PF01344">
    <property type="entry name" value="Kelch_1"/>
    <property type="match status" value="2"/>
</dbReference>
<dbReference type="SUPFAM" id="SSF117281">
    <property type="entry name" value="Kelch motif"/>
    <property type="match status" value="1"/>
</dbReference>
<feature type="region of interest" description="Disordered" evidence="3">
    <location>
        <begin position="390"/>
        <end position="412"/>
    </location>
</feature>
<dbReference type="PANTHER" id="PTHR24412:SF489">
    <property type="entry name" value="RING FINGER DOMAIN AND KELCH REPEAT-CONTAINING PROTEIN DDB_G0271372"/>
    <property type="match status" value="1"/>
</dbReference>
<evidence type="ECO:0000256" key="1">
    <source>
        <dbReference type="ARBA" id="ARBA00022441"/>
    </source>
</evidence>
<sequence length="462" mass="49956">MSRRTSSDSEYVPRHHWESLAWTEYGMDAKLDVLMRVLPADLVEGPIARFFYHSDAVPHIMVMGGRSNQFAYHDESVIFDTFNERWATAGPLPEGFSRVGAGCAALQDGRILLVGGYTDSVTNPTDRCDIYNPETGMWSPAAPLSVGRFGLGVATVANGFVYAVGGNTGLHGPTSLVEYYDPKEDAWFPAPPHHQLPYPTAGGRLVSSHGGVMLHVVGGCSDTFTASENILTVDISKDFTNLENFRSSNTNLPDEVGRWTVTHKLSTRRAAAAVCVDENDNLIVSGGFTEPGSPERELSSVEVVDLKDCGARARVIGDMSYKRGGCVSVQVPSVGSVVIGGESTLQGSSSGVPPSPDLFVNHEEEDLCRMGSPPRPPSPRNQARFMSQHEPFTPLPNRSRARNDNPDETVSPVVLPTSEVVGVGKWSLLPLMPEERTAAAVAVVWKIPSGFFYKPLVDLLAV</sequence>
<dbReference type="EMBL" id="GG686094">
    <property type="protein sequence ID" value="EEQ99035.1"/>
    <property type="molecule type" value="Genomic_DNA"/>
</dbReference>
<proteinExistence type="predicted"/>
<organism evidence="5">
    <name type="scientific">Perkinsus marinus (strain ATCC 50983 / TXsc)</name>
    <dbReference type="NCBI Taxonomy" id="423536"/>
    <lineage>
        <taxon>Eukaryota</taxon>
        <taxon>Sar</taxon>
        <taxon>Alveolata</taxon>
        <taxon>Perkinsozoa</taxon>
        <taxon>Perkinsea</taxon>
        <taxon>Perkinsida</taxon>
        <taxon>Perkinsidae</taxon>
        <taxon>Perkinsus</taxon>
    </lineage>
</organism>
<keyword evidence="1" id="KW-0880">Kelch repeat</keyword>
<dbReference type="InParanoid" id="C5LW98"/>
<dbReference type="AlphaFoldDB" id="C5LW98"/>
<dbReference type="SMART" id="SM00612">
    <property type="entry name" value="Kelch"/>
    <property type="match status" value="4"/>
</dbReference>
<evidence type="ECO:0000313" key="5">
    <source>
        <dbReference type="Proteomes" id="UP000007800"/>
    </source>
</evidence>
<name>C5LW98_PERM5</name>
<dbReference type="Gene3D" id="2.120.10.80">
    <property type="entry name" value="Kelch-type beta propeller"/>
    <property type="match status" value="2"/>
</dbReference>
<dbReference type="RefSeq" id="XP_002766318.1">
    <property type="nucleotide sequence ID" value="XM_002766272.1"/>
</dbReference>
<dbReference type="GeneID" id="9044186"/>
<reference evidence="4 5" key="1">
    <citation type="submission" date="2008-07" db="EMBL/GenBank/DDBJ databases">
        <authorList>
            <person name="El-Sayed N."/>
            <person name="Caler E."/>
            <person name="Inman J."/>
            <person name="Amedeo P."/>
            <person name="Hass B."/>
            <person name="Wortman J."/>
        </authorList>
    </citation>
    <scope>NUCLEOTIDE SEQUENCE [LARGE SCALE GENOMIC DNA]</scope>
    <source>
        <strain evidence="5">ATCC 50983 / TXsc</strain>
    </source>
</reference>
<evidence type="ECO:0000313" key="4">
    <source>
        <dbReference type="EMBL" id="EEQ99035.1"/>
    </source>
</evidence>
<dbReference type="OMA" id="NERWATA"/>
<dbReference type="InterPro" id="IPR015915">
    <property type="entry name" value="Kelch-typ_b-propeller"/>
</dbReference>
<protein>
    <recommendedName>
        <fullName evidence="6">Kelch repeat protein</fullName>
    </recommendedName>
</protein>
<dbReference type="OrthoDB" id="191037at2759"/>
<dbReference type="PANTHER" id="PTHR24412">
    <property type="entry name" value="KELCH PROTEIN"/>
    <property type="match status" value="1"/>
</dbReference>